<sequence>MRDVGLIDVEDCYDIFGMWCLVNGGLKLSFYGGLKMLFYVGLEFVVLWRYKKPQQDLDLTVTYTFHTYIYRLVL</sequence>
<dbReference type="EMBL" id="LFVP01000004">
    <property type="protein sequence ID" value="KSA80004.1"/>
    <property type="molecule type" value="Genomic_DNA"/>
</dbReference>
<gene>
    <name evidence="3" type="ORF">ACR79_07340</name>
    <name evidence="2" type="ORF">EP54_14560</name>
    <name evidence="1" type="ORF">EQ90_01085</name>
</gene>
<dbReference type="KEGG" id="saur:SABB_04997"/>
<name>A0A133PYL9_STAAU</name>
<evidence type="ECO:0000313" key="1">
    <source>
        <dbReference type="EMBL" id="KMR38072.1"/>
    </source>
</evidence>
<accession>A0A133PYL9</accession>
<comment type="caution">
    <text evidence="1">The sequence shown here is derived from an EMBL/GenBank/DDBJ whole genome shotgun (WGS) entry which is preliminary data.</text>
</comment>
<reference evidence="1" key="1">
    <citation type="journal article" date="2015" name="J. Infect. Dis.">
        <title>Parallel Epidemics of Community-Associated Methicillin-Resistant Staphylococcus aureus USA300 Infection in North and South America.</title>
        <authorList>
            <person name="Planet P.J."/>
            <person name="Diaz L."/>
            <person name="Kolokotronis S.O."/>
            <person name="Narechania A."/>
            <person name="Reyes J."/>
            <person name="Xing G."/>
            <person name="Rincon S."/>
            <person name="Smith H."/>
            <person name="Panesso D."/>
            <person name="Ryan C."/>
            <person name="Smith D.P."/>
            <person name="Guzman M."/>
            <person name="Zurita J."/>
            <person name="Sebra R."/>
            <person name="Deikus G."/>
            <person name="Nolan R.L."/>
            <person name="Tenover F.C."/>
            <person name="Weinstock G.M."/>
            <person name="Robinson D.A."/>
            <person name="Arias C.A."/>
        </authorList>
    </citation>
    <scope>NUCLEOTIDE SEQUENCE</scope>
    <source>
        <strain evidence="1">CA15</strain>
        <strain evidence="2">M121</strain>
    </source>
</reference>
<proteinExistence type="predicted"/>
<organism evidence="1">
    <name type="scientific">Staphylococcus aureus</name>
    <dbReference type="NCBI Taxonomy" id="1280"/>
    <lineage>
        <taxon>Bacteria</taxon>
        <taxon>Bacillati</taxon>
        <taxon>Bacillota</taxon>
        <taxon>Bacilli</taxon>
        <taxon>Bacillales</taxon>
        <taxon>Staphylococcaceae</taxon>
        <taxon>Staphylococcus</taxon>
    </lineage>
</organism>
<dbReference type="EMBL" id="LALQ01000098">
    <property type="protein sequence ID" value="KMR54515.1"/>
    <property type="molecule type" value="Genomic_DNA"/>
</dbReference>
<accession>A0A1E8WVP4</accession>
<dbReference type="EMBL" id="LALJ01000003">
    <property type="protein sequence ID" value="KMR38072.1"/>
    <property type="molecule type" value="Genomic_DNA"/>
</dbReference>
<dbReference type="AlphaFoldDB" id="A0A133PYL9"/>
<dbReference type="Proteomes" id="UP000052129">
    <property type="component" value="Unassembled WGS sequence"/>
</dbReference>
<protein>
    <submittedName>
        <fullName evidence="1">Uncharacterized protein</fullName>
    </submittedName>
</protein>
<evidence type="ECO:0000313" key="2">
    <source>
        <dbReference type="EMBL" id="KMR54515.1"/>
    </source>
</evidence>
<evidence type="ECO:0000313" key="3">
    <source>
        <dbReference type="EMBL" id="KSA80004.1"/>
    </source>
</evidence>
<reference evidence="3" key="3">
    <citation type="journal article" date="2016" name="J. Infect. Dis.">
        <title>Comparative Genomics of Community-Associated Methicillin-Resistant Staphylococcus aureus Shows the Emergence of Clone ST8-USA300 in Geneva, Switzerland.</title>
        <authorList>
            <person name="Von Dach E."/>
            <person name="Diene S.M."/>
            <person name="Fankhauser C."/>
            <person name="Schrenzel J."/>
            <person name="Harbarth S."/>
            <person name="Francois P."/>
        </authorList>
    </citation>
    <scope>NUCLEOTIDE SEQUENCE</scope>
    <source>
        <strain evidence="3">MRSA_S26</strain>
    </source>
</reference>
<reference evidence="3" key="2">
    <citation type="submission" date="2015-06" db="EMBL/GenBank/DDBJ databases">
        <authorList>
            <person name="Diene S.M."/>
            <person name="Von Dach E."/>
            <person name="Fankhauser C."/>
            <person name="Schrenzel J."/>
            <person name="Harbarth S."/>
            <person name="Francois P."/>
        </authorList>
    </citation>
    <scope>NUCLEOTIDE SEQUENCE</scope>
    <source>
        <strain evidence="3">MRSA_S26</strain>
    </source>
</reference>